<dbReference type="GO" id="GO:0046872">
    <property type="term" value="F:metal ion binding"/>
    <property type="evidence" value="ECO:0007669"/>
    <property type="project" value="UniProtKB-KW"/>
</dbReference>
<organism evidence="9 10">
    <name type="scientific">Aphanothece sacrum FPU1</name>
    <dbReference type="NCBI Taxonomy" id="1920663"/>
    <lineage>
        <taxon>Bacteria</taxon>
        <taxon>Bacillati</taxon>
        <taxon>Cyanobacteriota</taxon>
        <taxon>Cyanophyceae</taxon>
        <taxon>Oscillatoriophycideae</taxon>
        <taxon>Chroococcales</taxon>
        <taxon>Aphanothecaceae</taxon>
        <taxon>Aphanothece</taxon>
    </lineage>
</organism>
<comment type="caution">
    <text evidence="9">The sequence shown here is derived from an EMBL/GenBank/DDBJ whole genome shotgun (WGS) entry which is preliminary data.</text>
</comment>
<keyword evidence="7" id="KW-0234">DNA repair</keyword>
<protein>
    <submittedName>
        <fullName evidence="9">Uracil-DNA glycosylase</fullName>
    </submittedName>
</protein>
<keyword evidence="4" id="KW-0378">Hydrolase</keyword>
<evidence type="ECO:0000256" key="7">
    <source>
        <dbReference type="ARBA" id="ARBA00023204"/>
    </source>
</evidence>
<dbReference type="EMBL" id="BDQK01000003">
    <property type="protein sequence ID" value="GBF79656.1"/>
    <property type="molecule type" value="Genomic_DNA"/>
</dbReference>
<dbReference type="GO" id="GO:0097506">
    <property type="term" value="F:deaminated base DNA N-glycosylase activity"/>
    <property type="evidence" value="ECO:0007669"/>
    <property type="project" value="UniProtKB-ARBA"/>
</dbReference>
<dbReference type="GO" id="GO:0051539">
    <property type="term" value="F:4 iron, 4 sulfur cluster binding"/>
    <property type="evidence" value="ECO:0007669"/>
    <property type="project" value="UniProtKB-KW"/>
</dbReference>
<reference evidence="10" key="1">
    <citation type="submission" date="2017-05" db="EMBL/GenBank/DDBJ databases">
        <title>Physiological properties and genetic analysis related to exopolysaccharide production of fresh-water unicellular cyanobacterium Aphanothece sacrum, Suizenji Nori, that has been cultured as a food source in Japan.</title>
        <authorList>
            <person name="Kanesaki Y."/>
            <person name="Yoshikawa S."/>
            <person name="Ohki K."/>
        </authorList>
    </citation>
    <scope>NUCLEOTIDE SEQUENCE [LARGE SCALE GENOMIC DNA]</scope>
    <source>
        <strain evidence="10">FPU1</strain>
    </source>
</reference>
<dbReference type="GO" id="GO:0006281">
    <property type="term" value="P:DNA repair"/>
    <property type="evidence" value="ECO:0007669"/>
    <property type="project" value="UniProtKB-KW"/>
</dbReference>
<dbReference type="Gene3D" id="3.40.470.10">
    <property type="entry name" value="Uracil-DNA glycosylase-like domain"/>
    <property type="match status" value="1"/>
</dbReference>
<evidence type="ECO:0000256" key="1">
    <source>
        <dbReference type="ARBA" id="ARBA00022485"/>
    </source>
</evidence>
<evidence type="ECO:0000256" key="2">
    <source>
        <dbReference type="ARBA" id="ARBA00022723"/>
    </source>
</evidence>
<dbReference type="SUPFAM" id="SSF52141">
    <property type="entry name" value="Uracil-DNA glycosylase-like"/>
    <property type="match status" value="1"/>
</dbReference>
<keyword evidence="5" id="KW-0408">Iron</keyword>
<keyword evidence="3" id="KW-0227">DNA damage</keyword>
<evidence type="ECO:0000256" key="6">
    <source>
        <dbReference type="ARBA" id="ARBA00023014"/>
    </source>
</evidence>
<name>A0A401IEK0_APHSA</name>
<dbReference type="Pfam" id="PF03167">
    <property type="entry name" value="UDG"/>
    <property type="match status" value="1"/>
</dbReference>
<evidence type="ECO:0000256" key="5">
    <source>
        <dbReference type="ARBA" id="ARBA00023004"/>
    </source>
</evidence>
<dbReference type="Proteomes" id="UP000287247">
    <property type="component" value="Unassembled WGS sequence"/>
</dbReference>
<evidence type="ECO:0000256" key="4">
    <source>
        <dbReference type="ARBA" id="ARBA00022801"/>
    </source>
</evidence>
<proteinExistence type="predicted"/>
<accession>A0A401IEK0</accession>
<keyword evidence="2" id="KW-0479">Metal-binding</keyword>
<dbReference type="InterPro" id="IPR051536">
    <property type="entry name" value="UDG_Type-4/5"/>
</dbReference>
<evidence type="ECO:0000259" key="8">
    <source>
        <dbReference type="Pfam" id="PF03167"/>
    </source>
</evidence>
<sequence>MTDIETLIDQISQEAQREPFPIDVPVYEAAHKNPNDAILYAGNLKSQICFFGRDLGRDEVHEGQPLIGAAGTLVRKGFYRSINKQEAPNKEALQTICDRALLTNTVPYKPPGNKAYSKEVKERFRPFIEQLLIIHWKGTEIITLGTEAFKWFTPYCSKIEINSFWEQSDRYSSKLPLILKATDSLGEKYERKINLLPLPHPSPLNTQYYAKFPQMLQKRLIEF</sequence>
<dbReference type="InterPro" id="IPR005122">
    <property type="entry name" value="Uracil-DNA_glycosylase-like"/>
</dbReference>
<evidence type="ECO:0000313" key="10">
    <source>
        <dbReference type="Proteomes" id="UP000287247"/>
    </source>
</evidence>
<evidence type="ECO:0000313" key="9">
    <source>
        <dbReference type="EMBL" id="GBF79656.1"/>
    </source>
</evidence>
<dbReference type="PANTHER" id="PTHR33693:SF1">
    <property type="entry name" value="TYPE-4 URACIL-DNA GLYCOSYLASE"/>
    <property type="match status" value="1"/>
</dbReference>
<keyword evidence="1" id="KW-0004">4Fe-4S</keyword>
<keyword evidence="10" id="KW-1185">Reference proteome</keyword>
<dbReference type="PANTHER" id="PTHR33693">
    <property type="entry name" value="TYPE-5 URACIL-DNA GLYCOSYLASE"/>
    <property type="match status" value="1"/>
</dbReference>
<keyword evidence="6" id="KW-0411">Iron-sulfur</keyword>
<evidence type="ECO:0000256" key="3">
    <source>
        <dbReference type="ARBA" id="ARBA00022763"/>
    </source>
</evidence>
<dbReference type="InterPro" id="IPR036895">
    <property type="entry name" value="Uracil-DNA_glycosylase-like_sf"/>
</dbReference>
<gene>
    <name evidence="9" type="ORF">AsFPU1_1054</name>
</gene>
<dbReference type="AlphaFoldDB" id="A0A401IEK0"/>
<dbReference type="OrthoDB" id="9789139at2"/>
<feature type="domain" description="Uracil-DNA glycosylase-like" evidence="8">
    <location>
        <begin position="42"/>
        <end position="220"/>
    </location>
</feature>
<dbReference type="RefSeq" id="WP_124978430.1">
    <property type="nucleotide sequence ID" value="NZ_BDQK01000003.1"/>
</dbReference>